<gene>
    <name evidence="2" type="ORF">PHAECO_LOCUS10040</name>
</gene>
<dbReference type="GO" id="GO:0042149">
    <property type="term" value="P:cellular response to glucose starvation"/>
    <property type="evidence" value="ECO:0007669"/>
    <property type="project" value="TreeGrafter"/>
</dbReference>
<dbReference type="SUPFAM" id="SSF158548">
    <property type="entry name" value="FLJ32549 domain-like"/>
    <property type="match status" value="1"/>
</dbReference>
<keyword evidence="3" id="KW-1185">Reference proteome</keyword>
<dbReference type="Proteomes" id="UP001153737">
    <property type="component" value="Chromosome 6"/>
</dbReference>
<sequence>MESEDEFLYTYFNHVSQLCYEKAKEHIEKEREPKVTTSPWSLFLNILQQLALAEKSYIEIGFLQNKHKSFLRKDNSLRSVYESMKNDLKKLEDNCKQTIADKRIQKGSKNIIEFMNARINLIDLYEKIHNISLNKQLICYNEIVHQVESVIEKNSGGFTDISMTPAKAVFSLECEILDQLFKALTELQRLQFLPSLALIHGAHTRLAAWENKIQSRETWKLGNMFKGNPLPALFQWLQQLKGAVLSKFSLYFYHTLAHQTTPNEMRNLCSKLHHDHFQKILAFQRRYDVSSVILLSDTQVSSDTTNNRFPVIVAFPSRNPPQLDTILKMISETNNELMNVEKIIYKFSSQEQFTYVLTTVEPNIYLVILFESKKSEKDTFISNFVVELCQNMRCTKIFSSLKSMTK</sequence>
<protein>
    <submittedName>
        <fullName evidence="2">Uncharacterized protein</fullName>
    </submittedName>
</protein>
<proteinExistence type="predicted"/>
<dbReference type="InterPro" id="IPR038060">
    <property type="entry name" value="C12orf66-like_central_sf"/>
</dbReference>
<dbReference type="PANTHER" id="PTHR31581">
    <property type="entry name" value="KICSTOR COMPLEX PROTEIN C12ORF66"/>
    <property type="match status" value="1"/>
</dbReference>
<organism evidence="2 3">
    <name type="scientific">Phaedon cochleariae</name>
    <name type="common">Mustard beetle</name>
    <dbReference type="NCBI Taxonomy" id="80249"/>
    <lineage>
        <taxon>Eukaryota</taxon>
        <taxon>Metazoa</taxon>
        <taxon>Ecdysozoa</taxon>
        <taxon>Arthropoda</taxon>
        <taxon>Hexapoda</taxon>
        <taxon>Insecta</taxon>
        <taxon>Pterygota</taxon>
        <taxon>Neoptera</taxon>
        <taxon>Endopterygota</taxon>
        <taxon>Coleoptera</taxon>
        <taxon>Polyphaga</taxon>
        <taxon>Cucujiformia</taxon>
        <taxon>Chrysomeloidea</taxon>
        <taxon>Chrysomelidae</taxon>
        <taxon>Chrysomelinae</taxon>
        <taxon>Chrysomelini</taxon>
        <taxon>Phaedon</taxon>
    </lineage>
</organism>
<dbReference type="GO" id="GO:1904262">
    <property type="term" value="P:negative regulation of TORC1 signaling"/>
    <property type="evidence" value="ECO:0007669"/>
    <property type="project" value="TreeGrafter"/>
</dbReference>
<dbReference type="PANTHER" id="PTHR31581:SF1">
    <property type="entry name" value="KICSTOR SUBUNIT 2"/>
    <property type="match status" value="1"/>
</dbReference>
<dbReference type="AlphaFoldDB" id="A0A9P0GUG7"/>
<dbReference type="GO" id="GO:0061462">
    <property type="term" value="P:protein localization to lysosome"/>
    <property type="evidence" value="ECO:0007669"/>
    <property type="project" value="TreeGrafter"/>
</dbReference>
<dbReference type="OrthoDB" id="18134at2759"/>
<dbReference type="Pfam" id="PF09404">
    <property type="entry name" value="C12orf66_like"/>
    <property type="match status" value="1"/>
</dbReference>
<dbReference type="Gene3D" id="1.10.3450.30">
    <property type="match status" value="1"/>
</dbReference>
<dbReference type="SUPFAM" id="SSF160651">
    <property type="entry name" value="FLJ32549 C-terminal domain-like"/>
    <property type="match status" value="1"/>
</dbReference>
<reference evidence="2" key="1">
    <citation type="submission" date="2022-01" db="EMBL/GenBank/DDBJ databases">
        <authorList>
            <person name="King R."/>
        </authorList>
    </citation>
    <scope>NUCLEOTIDE SEQUENCE</scope>
</reference>
<dbReference type="InterPro" id="IPR018544">
    <property type="entry name" value="KICS_2"/>
</dbReference>
<name>A0A9P0GUG7_PHACE</name>
<evidence type="ECO:0000256" key="1">
    <source>
        <dbReference type="SAM" id="Coils"/>
    </source>
</evidence>
<evidence type="ECO:0000313" key="2">
    <source>
        <dbReference type="EMBL" id="CAH1174279.1"/>
    </source>
</evidence>
<accession>A0A9P0GUG7</accession>
<keyword evidence="1" id="KW-0175">Coiled coil</keyword>
<feature type="coiled-coil region" evidence="1">
    <location>
        <begin position="74"/>
        <end position="101"/>
    </location>
</feature>
<evidence type="ECO:0000313" key="3">
    <source>
        <dbReference type="Proteomes" id="UP001153737"/>
    </source>
</evidence>
<dbReference type="EMBL" id="OU896712">
    <property type="protein sequence ID" value="CAH1174279.1"/>
    <property type="molecule type" value="Genomic_DNA"/>
</dbReference>
<reference evidence="2" key="2">
    <citation type="submission" date="2022-10" db="EMBL/GenBank/DDBJ databases">
        <authorList>
            <consortium name="ENA_rothamsted_submissions"/>
            <consortium name="culmorum"/>
            <person name="King R."/>
        </authorList>
    </citation>
    <scope>NUCLEOTIDE SEQUENCE</scope>
</reference>
<dbReference type="GO" id="GO:0034198">
    <property type="term" value="P:cellular response to amino acid starvation"/>
    <property type="evidence" value="ECO:0007669"/>
    <property type="project" value="TreeGrafter"/>
</dbReference>